<dbReference type="AlphaFoldDB" id="A0A1U7LTK1"/>
<sequence length="352" mass="40688">MGKPADKGANRKLTKVVKAPRYRPGVAPAPERESSPEDEDSQADEQQETDQRPSAPSISAPTIALKNVDLNERFQQSKQAEEERARIEESQRIAAAPLDHSDDYTTAESSEEEESESEEEKPRVLLKPTFIPKSLPLPNTVVDVNSHAIVSSNNKEDTHLLIDQQLKREVEESSDDEGGDILDTDDLDPAAERATWKLRELQRIKREKDFFIQREKDIEEAERRKNLTEEERLAEDMQWVDAQKEKPKEKMRFMQKYWHKGAFYQDDEILNRNYLETVQDDALHKENLPKPMQLKDLSKLGKAGQTRYTHLVDQDTTERDSAWFDRNSSINKRTLNKMGGMKDDRGSKRRRS</sequence>
<feature type="region of interest" description="Disordered" evidence="2">
    <location>
        <begin position="1"/>
        <end position="125"/>
    </location>
</feature>
<gene>
    <name evidence="4" type="ORF">NEOLI_000178</name>
</gene>
<feature type="region of interest" description="Disordered" evidence="2">
    <location>
        <begin position="332"/>
        <end position="352"/>
    </location>
</feature>
<name>A0A1U7LTK1_NEOID</name>
<keyword evidence="5" id="KW-1185">Reference proteome</keyword>
<dbReference type="Proteomes" id="UP000186594">
    <property type="component" value="Unassembled WGS sequence"/>
</dbReference>
<evidence type="ECO:0000259" key="3">
    <source>
        <dbReference type="Pfam" id="PF06991"/>
    </source>
</evidence>
<organism evidence="4 5">
    <name type="scientific">Neolecta irregularis (strain DAH-3)</name>
    <dbReference type="NCBI Taxonomy" id="1198029"/>
    <lineage>
        <taxon>Eukaryota</taxon>
        <taxon>Fungi</taxon>
        <taxon>Dikarya</taxon>
        <taxon>Ascomycota</taxon>
        <taxon>Taphrinomycotina</taxon>
        <taxon>Neolectales</taxon>
        <taxon>Neolectaceae</taxon>
        <taxon>Neolecta</taxon>
    </lineage>
</organism>
<protein>
    <recommendedName>
        <fullName evidence="3">Micro-fibrillar-associated protein 1 C-terminal domain-containing protein</fullName>
    </recommendedName>
</protein>
<dbReference type="OMA" id="FHNERAG"/>
<dbReference type="STRING" id="1198029.A0A1U7LTK1"/>
<feature type="compositionally biased region" description="Acidic residues" evidence="2">
    <location>
        <begin position="109"/>
        <end position="119"/>
    </location>
</feature>
<feature type="compositionally biased region" description="Acidic residues" evidence="2">
    <location>
        <begin position="172"/>
        <end position="187"/>
    </location>
</feature>
<reference evidence="4 5" key="1">
    <citation type="submission" date="2016-04" db="EMBL/GenBank/DDBJ databases">
        <title>Evolutionary innovation and constraint leading to complex multicellularity in the Ascomycota.</title>
        <authorList>
            <person name="Cisse O."/>
            <person name="Nguyen A."/>
            <person name="Hewitt D.A."/>
            <person name="Jedd G."/>
            <person name="Stajich J.E."/>
        </authorList>
    </citation>
    <scope>NUCLEOTIDE SEQUENCE [LARGE SCALE GENOMIC DNA]</scope>
    <source>
        <strain evidence="4 5">DAH-3</strain>
    </source>
</reference>
<keyword evidence="1" id="KW-0175">Coiled coil</keyword>
<dbReference type="Pfam" id="PF06991">
    <property type="entry name" value="MFAP1"/>
    <property type="match status" value="1"/>
</dbReference>
<feature type="compositionally biased region" description="Basic residues" evidence="2">
    <location>
        <begin position="10"/>
        <end position="21"/>
    </location>
</feature>
<feature type="region of interest" description="Disordered" evidence="2">
    <location>
        <begin position="168"/>
        <end position="187"/>
    </location>
</feature>
<feature type="domain" description="Micro-fibrillar-associated protein 1 C-terminal" evidence="3">
    <location>
        <begin position="116"/>
        <end position="316"/>
    </location>
</feature>
<dbReference type="InterPro" id="IPR009730">
    <property type="entry name" value="MFAP1_C"/>
</dbReference>
<feature type="coiled-coil region" evidence="1">
    <location>
        <begin position="211"/>
        <end position="238"/>
    </location>
</feature>
<evidence type="ECO:0000256" key="2">
    <source>
        <dbReference type="SAM" id="MobiDB-lite"/>
    </source>
</evidence>
<feature type="compositionally biased region" description="Acidic residues" evidence="2">
    <location>
        <begin position="36"/>
        <end position="48"/>
    </location>
</feature>
<dbReference type="InterPro" id="IPR033194">
    <property type="entry name" value="MFAP1"/>
</dbReference>
<proteinExistence type="predicted"/>
<dbReference type="OrthoDB" id="1111734at2759"/>
<evidence type="ECO:0000256" key="1">
    <source>
        <dbReference type="SAM" id="Coils"/>
    </source>
</evidence>
<evidence type="ECO:0000313" key="5">
    <source>
        <dbReference type="Proteomes" id="UP000186594"/>
    </source>
</evidence>
<accession>A0A1U7LTK1</accession>
<dbReference type="PANTHER" id="PTHR15327">
    <property type="entry name" value="MICROFIBRIL-ASSOCIATED PROTEIN"/>
    <property type="match status" value="1"/>
</dbReference>
<feature type="compositionally biased region" description="Basic and acidic residues" evidence="2">
    <location>
        <begin position="79"/>
        <end position="91"/>
    </location>
</feature>
<dbReference type="EMBL" id="LXFE01000257">
    <property type="protein sequence ID" value="OLL26005.1"/>
    <property type="molecule type" value="Genomic_DNA"/>
</dbReference>
<comment type="caution">
    <text evidence="4">The sequence shown here is derived from an EMBL/GenBank/DDBJ whole genome shotgun (WGS) entry which is preliminary data.</text>
</comment>
<evidence type="ECO:0000313" key="4">
    <source>
        <dbReference type="EMBL" id="OLL26005.1"/>
    </source>
</evidence>